<dbReference type="InterPro" id="IPR050300">
    <property type="entry name" value="GDXG_lipolytic_enzyme"/>
</dbReference>
<name>A0A5N5X560_9EURO</name>
<dbReference type="InterPro" id="IPR013094">
    <property type="entry name" value="AB_hydrolase_3"/>
</dbReference>
<reference evidence="3 4" key="1">
    <citation type="submission" date="2019-04" db="EMBL/GenBank/DDBJ databases">
        <title>Friends and foes A comparative genomics study of 23 Aspergillus species from section Flavi.</title>
        <authorList>
            <consortium name="DOE Joint Genome Institute"/>
            <person name="Kjaerbolling I."/>
            <person name="Vesth T."/>
            <person name="Frisvad J.C."/>
            <person name="Nybo J.L."/>
            <person name="Theobald S."/>
            <person name="Kildgaard S."/>
            <person name="Isbrandt T."/>
            <person name="Kuo A."/>
            <person name="Sato A."/>
            <person name="Lyhne E.K."/>
            <person name="Kogle M.E."/>
            <person name="Wiebenga A."/>
            <person name="Kun R.S."/>
            <person name="Lubbers R.J."/>
            <person name="Makela M.R."/>
            <person name="Barry K."/>
            <person name="Chovatia M."/>
            <person name="Clum A."/>
            <person name="Daum C."/>
            <person name="Haridas S."/>
            <person name="He G."/>
            <person name="LaButti K."/>
            <person name="Lipzen A."/>
            <person name="Mondo S."/>
            <person name="Riley R."/>
            <person name="Salamov A."/>
            <person name="Simmons B.A."/>
            <person name="Magnuson J.K."/>
            <person name="Henrissat B."/>
            <person name="Mortensen U.H."/>
            <person name="Larsen T.O."/>
            <person name="Devries R.P."/>
            <person name="Grigoriev I.V."/>
            <person name="Machida M."/>
            <person name="Baker S.E."/>
            <person name="Andersen M.R."/>
        </authorList>
    </citation>
    <scope>NUCLEOTIDE SEQUENCE [LARGE SCALE GENOMIC DNA]</scope>
    <source>
        <strain evidence="3 4">CBS 151.66</strain>
    </source>
</reference>
<evidence type="ECO:0000313" key="3">
    <source>
        <dbReference type="EMBL" id="KAB8075898.1"/>
    </source>
</evidence>
<dbReference type="OrthoDB" id="433474at2759"/>
<evidence type="ECO:0000313" key="4">
    <source>
        <dbReference type="Proteomes" id="UP000326565"/>
    </source>
</evidence>
<dbReference type="EMBL" id="ML732188">
    <property type="protein sequence ID" value="KAB8075898.1"/>
    <property type="molecule type" value="Genomic_DNA"/>
</dbReference>
<gene>
    <name evidence="3" type="ORF">BDV29DRAFT_155277</name>
</gene>
<feature type="domain" description="Alpha/beta hydrolase fold-3" evidence="2">
    <location>
        <begin position="87"/>
        <end position="294"/>
    </location>
</feature>
<evidence type="ECO:0000259" key="2">
    <source>
        <dbReference type="Pfam" id="PF07859"/>
    </source>
</evidence>
<protein>
    <submittedName>
        <fullName evidence="3">Alpha/beta hydrolase fold-domain-containing protein</fullName>
    </submittedName>
</protein>
<dbReference type="AlphaFoldDB" id="A0A5N5X560"/>
<organism evidence="3 4">
    <name type="scientific">Aspergillus leporis</name>
    <dbReference type="NCBI Taxonomy" id="41062"/>
    <lineage>
        <taxon>Eukaryota</taxon>
        <taxon>Fungi</taxon>
        <taxon>Dikarya</taxon>
        <taxon>Ascomycota</taxon>
        <taxon>Pezizomycotina</taxon>
        <taxon>Eurotiomycetes</taxon>
        <taxon>Eurotiomycetidae</taxon>
        <taxon>Eurotiales</taxon>
        <taxon>Aspergillaceae</taxon>
        <taxon>Aspergillus</taxon>
        <taxon>Aspergillus subgen. Circumdati</taxon>
    </lineage>
</organism>
<proteinExistence type="predicted"/>
<accession>A0A5N5X560</accession>
<dbReference type="InterPro" id="IPR029058">
    <property type="entry name" value="AB_hydrolase_fold"/>
</dbReference>
<keyword evidence="1 3" id="KW-0378">Hydrolase</keyword>
<dbReference type="Proteomes" id="UP000326565">
    <property type="component" value="Unassembled WGS sequence"/>
</dbReference>
<evidence type="ECO:0000256" key="1">
    <source>
        <dbReference type="ARBA" id="ARBA00022801"/>
    </source>
</evidence>
<dbReference type="GO" id="GO:0016787">
    <property type="term" value="F:hydrolase activity"/>
    <property type="evidence" value="ECO:0007669"/>
    <property type="project" value="UniProtKB-KW"/>
</dbReference>
<dbReference type="Gene3D" id="3.40.50.1820">
    <property type="entry name" value="alpha/beta hydrolase"/>
    <property type="match status" value="1"/>
</dbReference>
<keyword evidence="4" id="KW-1185">Reference proteome</keyword>
<sequence length="320" mass="34255">MSPPASTGALDPELAVALSKLSLPATFTRENLSIIRQMAGATSTAASLLAAFPSISHEERTIPGPRGNIVISILRSSIGQQQTEPCILFFHAGGMIMGTRFSGANIPAAWVMEYGLICVLVEYRLAPENLAPAAVEDCYASLEWISRNAALLGIDPHRIIVGGQSSGGGLAAGTVLLARDRGGPEVLAQMLLCPMLDDRNLTQSSKEFCNQGPWTLAKNQLAWECVLGGRQVPNENVSIYTAPGRANDLSNLPSAYIDVGSTEIFRDEDTAYALRLLASAVAVELHVWPGAFHTSDMLIPEAFISKAAARARSDWIRRLV</sequence>
<dbReference type="SUPFAM" id="SSF53474">
    <property type="entry name" value="alpha/beta-Hydrolases"/>
    <property type="match status" value="1"/>
</dbReference>
<dbReference type="PANTHER" id="PTHR48081">
    <property type="entry name" value="AB HYDROLASE SUPERFAMILY PROTEIN C4A8.06C"/>
    <property type="match status" value="1"/>
</dbReference>
<dbReference type="PANTHER" id="PTHR48081:SF8">
    <property type="entry name" value="ALPHA_BETA HYDROLASE FOLD-3 DOMAIN-CONTAINING PROTEIN-RELATED"/>
    <property type="match status" value="1"/>
</dbReference>
<dbReference type="Pfam" id="PF07859">
    <property type="entry name" value="Abhydrolase_3"/>
    <property type="match status" value="1"/>
</dbReference>